<feature type="transmembrane region" description="Helical" evidence="5">
    <location>
        <begin position="304"/>
        <end position="324"/>
    </location>
</feature>
<dbReference type="InterPro" id="IPR004089">
    <property type="entry name" value="MCPsignal_dom"/>
</dbReference>
<keyword evidence="1 3" id="KW-0807">Transducer</keyword>
<sequence>MAKFKVGIGLKLGIASVVLVLLSGGVIVSRQVAITEIREANAEVRQQQAVFDLLQEIHLLLSRIRVNTAEMRLSFANLDNENYLKQIKKDVASAKERLDKAIAVEPHEDDRASFRKLKALFDDMGTAAAAVYQTEADQLDAVDARPGIRMAARVAFANLTTQLTNVGDADAAREVEPLEAMLEQVNMASWSFLVEEDTKQLNIISVNEDSGHKALDAIQERLGGISMVASDLAAARKAFDDYIKSIRDGIAQAQARQKIVAEKAVPAMAATLKMLQEATDDGMKQSQEADAAATAALDSGMGQILIFSIIAILAAIGAALYSVFGIARPIQHVSAAMEEVSGGNLQAQIPYETRGDEVGDQARALAVFRDGLAEAEQLREQRALEERAAAERRKEEMHALADRFEAAVGAVVETVASAASELQGAAQTLTTTAEQTTNQASAVAAAANEATANVQMVAAAIEELSAAANEIGHRLSRSTEVAGRAVSEVDQTNGRMTELRGSADQIGNIVGMIDTIAGQTNLLALNATIESARAGEAGRGFAVVAQEVKELAGQTAKATADISSRIHGIQDSTGDVLSAITGIAQTIAEISEGTTAIAAAMEEQNATTAEVSRNIQQAASGTTQVTSNIAGVERAAQASSQAAQQVLSSATGLTRQADALRAEVQHFLSTVRAA</sequence>
<evidence type="ECO:0000256" key="3">
    <source>
        <dbReference type="PROSITE-ProRule" id="PRU00284"/>
    </source>
</evidence>
<gene>
    <name evidence="8" type="ordered locus">AZC_0062</name>
</gene>
<dbReference type="GO" id="GO:0007165">
    <property type="term" value="P:signal transduction"/>
    <property type="evidence" value="ECO:0007669"/>
    <property type="project" value="UniProtKB-KW"/>
</dbReference>
<dbReference type="HOGENOM" id="CLU_000445_107_27_5"/>
<organism evidence="8 9">
    <name type="scientific">Azorhizobium caulinodans (strain ATCC 43989 / DSM 5975 / JCM 20966 / LMG 6465 / NBRC 14845 / NCIMB 13405 / ORS 571)</name>
    <dbReference type="NCBI Taxonomy" id="438753"/>
    <lineage>
        <taxon>Bacteria</taxon>
        <taxon>Pseudomonadati</taxon>
        <taxon>Pseudomonadota</taxon>
        <taxon>Alphaproteobacteria</taxon>
        <taxon>Hyphomicrobiales</taxon>
        <taxon>Xanthobacteraceae</taxon>
        <taxon>Azorhizobium</taxon>
    </lineage>
</organism>
<feature type="domain" description="HAMP" evidence="7">
    <location>
        <begin position="324"/>
        <end position="377"/>
    </location>
</feature>
<dbReference type="InterPro" id="IPR003660">
    <property type="entry name" value="HAMP_dom"/>
</dbReference>
<dbReference type="eggNOG" id="COG0840">
    <property type="taxonomic scope" value="Bacteria"/>
</dbReference>
<feature type="coiled-coil region" evidence="4">
    <location>
        <begin position="373"/>
        <end position="407"/>
    </location>
</feature>
<name>A8IGA0_AZOC5</name>
<evidence type="ECO:0000256" key="4">
    <source>
        <dbReference type="SAM" id="Coils"/>
    </source>
</evidence>
<evidence type="ECO:0000259" key="7">
    <source>
        <dbReference type="PROSITE" id="PS50885"/>
    </source>
</evidence>
<dbReference type="SMART" id="SM00283">
    <property type="entry name" value="MA"/>
    <property type="match status" value="1"/>
</dbReference>
<dbReference type="RefSeq" id="WP_012168593.1">
    <property type="nucleotide sequence ID" value="NC_009937.1"/>
</dbReference>
<dbReference type="PANTHER" id="PTHR32089">
    <property type="entry name" value="METHYL-ACCEPTING CHEMOTAXIS PROTEIN MCPB"/>
    <property type="match status" value="1"/>
</dbReference>
<evidence type="ECO:0000313" key="8">
    <source>
        <dbReference type="EMBL" id="BAF86060.1"/>
    </source>
</evidence>
<reference evidence="8 9" key="4">
    <citation type="journal article" date="2009" name="Appl. Environ. Microbiol.">
        <title>Comparative genome-wide transcriptional profiling of Azorhizobium caulinodans ORS571 grown under free-living and symbiotic conditions.</title>
        <authorList>
            <person name="Tsukada S."/>
            <person name="Aono T."/>
            <person name="Akiba N."/>
            <person name="Lee KB."/>
            <person name="Liu CT."/>
            <person name="Toyazaki H."/>
            <person name="Oyaizu H."/>
        </authorList>
    </citation>
    <scope>NUCLEOTIDE SEQUENCE [LARGE SCALE GENOMIC DNA]</scope>
    <source>
        <strain evidence="9">ATCC 43989 / DSM 5975 / JCM 20966 / LMG 6465 / NBRC 14845 / NCIMB 13405 / ORS 571</strain>
    </source>
</reference>
<comment type="similarity">
    <text evidence="2">Belongs to the methyl-accepting chemotaxis (MCP) protein family.</text>
</comment>
<dbReference type="STRING" id="438753.AZC_0062"/>
<feature type="domain" description="Methyl-accepting transducer" evidence="6">
    <location>
        <begin position="411"/>
        <end position="654"/>
    </location>
</feature>
<keyword evidence="5" id="KW-0472">Membrane</keyword>
<evidence type="ECO:0000256" key="5">
    <source>
        <dbReference type="SAM" id="Phobius"/>
    </source>
</evidence>
<dbReference type="PROSITE" id="PS50885">
    <property type="entry name" value="HAMP"/>
    <property type="match status" value="1"/>
</dbReference>
<evidence type="ECO:0000259" key="6">
    <source>
        <dbReference type="PROSITE" id="PS50111"/>
    </source>
</evidence>
<dbReference type="Pfam" id="PF00672">
    <property type="entry name" value="HAMP"/>
    <property type="match status" value="1"/>
</dbReference>
<dbReference type="SUPFAM" id="SSF58104">
    <property type="entry name" value="Methyl-accepting chemotaxis protein (MCP) signaling domain"/>
    <property type="match status" value="1"/>
</dbReference>
<accession>A8IGA0</accession>
<protein>
    <submittedName>
        <fullName evidence="8">Methyl-accepting chemotaxis sensory transducer</fullName>
    </submittedName>
</protein>
<dbReference type="PANTHER" id="PTHR32089:SF112">
    <property type="entry name" value="LYSOZYME-LIKE PROTEIN-RELATED"/>
    <property type="match status" value="1"/>
</dbReference>
<keyword evidence="5" id="KW-1133">Transmembrane helix</keyword>
<dbReference type="Gene3D" id="6.10.340.10">
    <property type="match status" value="1"/>
</dbReference>
<dbReference type="Gene3D" id="1.10.287.950">
    <property type="entry name" value="Methyl-accepting chemotaxis protein"/>
    <property type="match status" value="1"/>
</dbReference>
<dbReference type="GO" id="GO:0016020">
    <property type="term" value="C:membrane"/>
    <property type="evidence" value="ECO:0007669"/>
    <property type="project" value="InterPro"/>
</dbReference>
<reference evidence="8 9" key="3">
    <citation type="journal article" date="2008" name="BMC Genomics">
        <title>The genome of the versatile nitrogen fixer Azorhizobium caulinodans ORS571.</title>
        <authorList>
            <person name="Lee KB."/>
            <person name="Backer P.D."/>
            <person name="Aono T."/>
            <person name="Liu CT."/>
            <person name="Suzuki S."/>
            <person name="Suzuki T."/>
            <person name="Kaneko T."/>
            <person name="Yamada M."/>
            <person name="Tabata S."/>
            <person name="Kupfer D.M."/>
            <person name="Najar F.Z."/>
            <person name="Wiley G.B."/>
            <person name="Roe B."/>
            <person name="Binnewies T.T."/>
            <person name="Ussery D.W."/>
            <person name="D'Haeze W."/>
            <person name="Herder J.D."/>
            <person name="Gevers D."/>
            <person name="Vereecke D."/>
            <person name="Holsters M."/>
            <person name="Oyaizu H."/>
        </authorList>
    </citation>
    <scope>NUCLEOTIDE SEQUENCE [LARGE SCALE GENOMIC DNA]</scope>
    <source>
        <strain evidence="9">ATCC 43989 / DSM 5975 / JCM 20966 / LMG 6465 / NBRC 14845 / NCIMB 13405 / ORS 571</strain>
    </source>
</reference>
<dbReference type="CDD" id="cd06225">
    <property type="entry name" value="HAMP"/>
    <property type="match status" value="1"/>
</dbReference>
<reference evidence="8 9" key="1">
    <citation type="journal article" date="2007" name="Appl. Environ. Microbiol.">
        <title>Rhizobial factors required for stem nodule maturation and maintenance in Sesbania rostrata-Azorhizobium caulinodans ORS571 symbiosis.</title>
        <authorList>
            <person name="Suzuki S."/>
            <person name="Aono T."/>
            <person name="Lee KB."/>
            <person name="Suzuki T."/>
            <person name="Liu CT."/>
            <person name="Miwa H."/>
            <person name="Wakao S."/>
            <person name="Iki T."/>
            <person name="Oyaizu H."/>
        </authorList>
    </citation>
    <scope>NUCLEOTIDE SEQUENCE [LARGE SCALE GENOMIC DNA]</scope>
    <source>
        <strain evidence="9">ATCC 43989 / DSM 5975 / JCM 20966 / LMG 6465 / NBRC 14845 / NCIMB 13405 / ORS 571</strain>
    </source>
</reference>
<dbReference type="SUPFAM" id="SSF158472">
    <property type="entry name" value="HAMP domain-like"/>
    <property type="match status" value="1"/>
</dbReference>
<feature type="transmembrane region" description="Helical" evidence="5">
    <location>
        <begin position="6"/>
        <end position="28"/>
    </location>
</feature>
<keyword evidence="5" id="KW-0812">Transmembrane</keyword>
<dbReference type="Pfam" id="PF00015">
    <property type="entry name" value="MCPsignal"/>
    <property type="match status" value="1"/>
</dbReference>
<keyword evidence="4" id="KW-0175">Coiled coil</keyword>
<dbReference type="EMBL" id="AP009384">
    <property type="protein sequence ID" value="BAF86060.1"/>
    <property type="molecule type" value="Genomic_DNA"/>
</dbReference>
<proteinExistence type="inferred from homology"/>
<dbReference type="PROSITE" id="PS50111">
    <property type="entry name" value="CHEMOTAXIS_TRANSDUC_2"/>
    <property type="match status" value="1"/>
</dbReference>
<dbReference type="KEGG" id="azc:AZC_0062"/>
<evidence type="ECO:0000256" key="1">
    <source>
        <dbReference type="ARBA" id="ARBA00023224"/>
    </source>
</evidence>
<dbReference type="Proteomes" id="UP000000270">
    <property type="component" value="Chromosome"/>
</dbReference>
<evidence type="ECO:0000256" key="2">
    <source>
        <dbReference type="ARBA" id="ARBA00029447"/>
    </source>
</evidence>
<dbReference type="AlphaFoldDB" id="A8IGA0"/>
<keyword evidence="9" id="KW-1185">Reference proteome</keyword>
<reference evidence="8 9" key="6">
    <citation type="journal article" date="2011" name="Appl. Environ. Microbiol.">
        <title>Involvement of the azorhizobial chromosome partition gene (parA) in the onset of bacteroid differentiation during Sesbania rostrata stem nodule development.</title>
        <authorList>
            <person name="Liu CT."/>
            <person name="Lee KB."/>
            <person name="Wang YS."/>
            <person name="Peng MH."/>
            <person name="Lee KT."/>
            <person name="Suzuki S."/>
            <person name="Suzuki T."/>
            <person name="Oyaizu H."/>
        </authorList>
    </citation>
    <scope>NUCLEOTIDE SEQUENCE [LARGE SCALE GENOMIC DNA]</scope>
    <source>
        <strain evidence="9">ATCC 43989 / DSM 5975 / JCM 20966 / LMG 6465 / NBRC 14845 / NCIMB 13405 / ORS 571</strain>
    </source>
</reference>
<reference evidence="8 9" key="5">
    <citation type="journal article" date="2010" name="Appl. Environ. Microbiol.">
        <title>phrR-like gene praR of Azorhizobium caulinodans ORS571 is essential for symbiosis with Sesbania rostrata and is involved in expression of reb genes.</title>
        <authorList>
            <person name="Akiba N."/>
            <person name="Aono T."/>
            <person name="Toyazaki H."/>
            <person name="Sato S."/>
            <person name="Oyaizu H."/>
        </authorList>
    </citation>
    <scope>NUCLEOTIDE SEQUENCE [LARGE SCALE GENOMIC DNA]</scope>
    <source>
        <strain evidence="9">ATCC 43989 / DSM 5975 / JCM 20966 / LMG 6465 / NBRC 14845 / NCIMB 13405 / ORS 571</strain>
    </source>
</reference>
<dbReference type="SMART" id="SM00304">
    <property type="entry name" value="HAMP"/>
    <property type="match status" value="1"/>
</dbReference>
<reference evidence="9" key="2">
    <citation type="submission" date="2007-04" db="EMBL/GenBank/DDBJ databases">
        <title>Complete genome sequence of the nitrogen-fixing bacterium Azorhizobium caulinodans ORS571.</title>
        <authorList>
            <person name="Lee K.B."/>
            <person name="Backer P.D."/>
            <person name="Aono T."/>
            <person name="Liu C.T."/>
            <person name="Suzuki S."/>
            <person name="Suzuki T."/>
            <person name="Kaneko T."/>
            <person name="Yamada M."/>
            <person name="Tabata S."/>
            <person name="Kupfer D.M."/>
            <person name="Najar F.Z."/>
            <person name="Wiley G.B."/>
            <person name="Roe B."/>
            <person name="Binnewies T."/>
            <person name="Ussery D."/>
            <person name="Vereecke D."/>
            <person name="Gevers D."/>
            <person name="Holsters M."/>
            <person name="Oyaizu H."/>
        </authorList>
    </citation>
    <scope>NUCLEOTIDE SEQUENCE [LARGE SCALE GENOMIC DNA]</scope>
    <source>
        <strain evidence="9">ATCC 43989 / DSM 5975 / JCM 20966 / LMG 6465 / NBRC 14845 / NCIMB 13405 / ORS 571</strain>
    </source>
</reference>
<evidence type="ECO:0000313" key="9">
    <source>
        <dbReference type="Proteomes" id="UP000000270"/>
    </source>
</evidence>